<comment type="similarity">
    <text evidence="2">Belongs to the TMEM192 family.</text>
</comment>
<evidence type="ECO:0000256" key="7">
    <source>
        <dbReference type="SAM" id="Phobius"/>
    </source>
</evidence>
<evidence type="ECO:0000256" key="5">
    <source>
        <dbReference type="ARBA" id="ARBA00022989"/>
    </source>
</evidence>
<dbReference type="GO" id="GO:0005765">
    <property type="term" value="C:lysosomal membrane"/>
    <property type="evidence" value="ECO:0007669"/>
    <property type="project" value="TreeGrafter"/>
</dbReference>
<name>A0A0B6ZSY9_9EUPU</name>
<evidence type="ECO:0000256" key="3">
    <source>
        <dbReference type="ARBA" id="ARBA00014635"/>
    </source>
</evidence>
<evidence type="ECO:0000256" key="1">
    <source>
        <dbReference type="ARBA" id="ARBA00004141"/>
    </source>
</evidence>
<feature type="transmembrane region" description="Helical" evidence="7">
    <location>
        <begin position="94"/>
        <end position="113"/>
    </location>
</feature>
<protein>
    <recommendedName>
        <fullName evidence="3">Transmembrane protein 192</fullName>
    </recommendedName>
</protein>
<evidence type="ECO:0000256" key="4">
    <source>
        <dbReference type="ARBA" id="ARBA00022692"/>
    </source>
</evidence>
<keyword evidence="4 7" id="KW-0812">Transmembrane</keyword>
<dbReference type="PANTHER" id="PTHR31592:SF1">
    <property type="entry name" value="TRANSMEMBRANE PROTEIN 192"/>
    <property type="match status" value="1"/>
</dbReference>
<comment type="subcellular location">
    <subcellularLocation>
        <location evidence="1">Membrane</location>
        <topology evidence="1">Multi-pass membrane protein</topology>
    </subcellularLocation>
</comment>
<accession>A0A0B6ZSY9</accession>
<dbReference type="EMBL" id="HACG01024587">
    <property type="protein sequence ID" value="CEK71452.1"/>
    <property type="molecule type" value="Transcribed_RNA"/>
</dbReference>
<dbReference type="PANTHER" id="PTHR31592">
    <property type="entry name" value="TRANSMEMBRANE PROTEIN 192"/>
    <property type="match status" value="1"/>
</dbReference>
<reference evidence="8" key="1">
    <citation type="submission" date="2014-12" db="EMBL/GenBank/DDBJ databases">
        <title>Insight into the proteome of Arion vulgaris.</title>
        <authorList>
            <person name="Aradska J."/>
            <person name="Bulat T."/>
            <person name="Smidak R."/>
            <person name="Sarate P."/>
            <person name="Gangsoo J."/>
            <person name="Sialana F."/>
            <person name="Bilban M."/>
            <person name="Lubec G."/>
        </authorList>
    </citation>
    <scope>NUCLEOTIDE SEQUENCE</scope>
    <source>
        <tissue evidence="8">Skin</tissue>
    </source>
</reference>
<sequence>MVSLSNNAAHSRSLYGFSDDHVAINSAQPDDDLIIDHIELISGPEMVNRPIRTTWAILLAIVIYVGLVISAYIIPLECGNNISSRICGEDPLSLILYIHGGIWFTFFGLDRYFHLKHKKNRLNGYLNFYRKTQNVRRMPILINSCANAVMVVLVKVLDSHCSRDSCSKLSQIQWIQIVISIECSAALIFLMVYLVQTVMFNNKKALPDVTQDELSTGVGTAYSDSDLGFRNESYDDQVMEKQADMIRYLKKHTEMLAKRNLTLTEEIYQLKRNR</sequence>
<dbReference type="InterPro" id="IPR029399">
    <property type="entry name" value="TMEM192"/>
</dbReference>
<proteinExistence type="inferred from homology"/>
<feature type="transmembrane region" description="Helical" evidence="7">
    <location>
        <begin position="55"/>
        <end position="74"/>
    </location>
</feature>
<evidence type="ECO:0000256" key="6">
    <source>
        <dbReference type="ARBA" id="ARBA00023136"/>
    </source>
</evidence>
<dbReference type="AlphaFoldDB" id="A0A0B6ZSY9"/>
<keyword evidence="5 7" id="KW-1133">Transmembrane helix</keyword>
<organism evidence="8">
    <name type="scientific">Arion vulgaris</name>
    <dbReference type="NCBI Taxonomy" id="1028688"/>
    <lineage>
        <taxon>Eukaryota</taxon>
        <taxon>Metazoa</taxon>
        <taxon>Spiralia</taxon>
        <taxon>Lophotrochozoa</taxon>
        <taxon>Mollusca</taxon>
        <taxon>Gastropoda</taxon>
        <taxon>Heterobranchia</taxon>
        <taxon>Euthyneura</taxon>
        <taxon>Panpulmonata</taxon>
        <taxon>Eupulmonata</taxon>
        <taxon>Stylommatophora</taxon>
        <taxon>Helicina</taxon>
        <taxon>Arionoidea</taxon>
        <taxon>Arionidae</taxon>
        <taxon>Arion</taxon>
    </lineage>
</organism>
<feature type="transmembrane region" description="Helical" evidence="7">
    <location>
        <begin position="134"/>
        <end position="154"/>
    </location>
</feature>
<keyword evidence="6 7" id="KW-0472">Membrane</keyword>
<feature type="transmembrane region" description="Helical" evidence="7">
    <location>
        <begin position="174"/>
        <end position="195"/>
    </location>
</feature>
<evidence type="ECO:0000256" key="2">
    <source>
        <dbReference type="ARBA" id="ARBA00006314"/>
    </source>
</evidence>
<dbReference type="Pfam" id="PF14802">
    <property type="entry name" value="TMEM192"/>
    <property type="match status" value="1"/>
</dbReference>
<gene>
    <name evidence="8" type="primary">ORF78444</name>
</gene>
<evidence type="ECO:0000313" key="8">
    <source>
        <dbReference type="EMBL" id="CEK71452.1"/>
    </source>
</evidence>
<dbReference type="GO" id="GO:0005770">
    <property type="term" value="C:late endosome"/>
    <property type="evidence" value="ECO:0007669"/>
    <property type="project" value="TreeGrafter"/>
</dbReference>